<evidence type="ECO:0000313" key="3">
    <source>
        <dbReference type="EMBL" id="VYS69913.1"/>
    </source>
</evidence>
<evidence type="ECO:0000313" key="4">
    <source>
        <dbReference type="Proteomes" id="UP000426265"/>
    </source>
</evidence>
<reference evidence="2 5" key="1">
    <citation type="submission" date="2019-12" db="EMBL/GenBank/DDBJ databases">
        <authorList>
            <person name="Jiao W.-B."/>
            <person name="Schneeberger K."/>
        </authorList>
    </citation>
    <scope>NUCLEOTIDE SEQUENCE [LARGE SCALE GENOMIC DNA]</scope>
    <source>
        <strain evidence="4">cv. An-1</strain>
        <strain evidence="5">cv. C24</strain>
    </source>
</reference>
<organism evidence="2 5">
    <name type="scientific">Arabidopsis thaliana</name>
    <name type="common">Mouse-ear cress</name>
    <dbReference type="NCBI Taxonomy" id="3702"/>
    <lineage>
        <taxon>Eukaryota</taxon>
        <taxon>Viridiplantae</taxon>
        <taxon>Streptophyta</taxon>
        <taxon>Embryophyta</taxon>
        <taxon>Tracheophyta</taxon>
        <taxon>Spermatophyta</taxon>
        <taxon>Magnoliopsida</taxon>
        <taxon>eudicotyledons</taxon>
        <taxon>Gunneridae</taxon>
        <taxon>Pentapetalae</taxon>
        <taxon>rosids</taxon>
        <taxon>malvids</taxon>
        <taxon>Brassicales</taxon>
        <taxon>Brassicaceae</taxon>
        <taxon>Camelineae</taxon>
        <taxon>Arabidopsis</taxon>
    </lineage>
</organism>
<dbReference type="ExpressionAtlas" id="A0A5S9YDG7">
    <property type="expression patterns" value="baseline and differential"/>
</dbReference>
<dbReference type="EMBL" id="CACSHJ010000096">
    <property type="protein sequence ID" value="CAA0408896.1"/>
    <property type="molecule type" value="Genomic_DNA"/>
</dbReference>
<protein>
    <submittedName>
        <fullName evidence="2">Uncharacterized protein</fullName>
    </submittedName>
</protein>
<gene>
    <name evidence="3" type="ORF">AN1_LOCUS25298</name>
    <name evidence="2" type="ORF">C24_LOCUS25130</name>
</gene>
<dbReference type="Proteomes" id="UP000426265">
    <property type="component" value="Unassembled WGS sequence"/>
</dbReference>
<sequence>MRTIVLFSTLMILVLSCMSNATVKSYSEEKTHSFDLTANPPIDLNIVDELPRDEHLGVSHADNVIGFCQECAHHCLQRKRVLGECRWFTCHCSRITIGVGL</sequence>
<feature type="chain" id="PRO_5038243970" evidence="1">
    <location>
        <begin position="26"/>
        <end position="101"/>
    </location>
</feature>
<accession>A0A5S9YDG7</accession>
<name>A0A5S9YDG7_ARATH</name>
<evidence type="ECO:0000313" key="5">
    <source>
        <dbReference type="Proteomes" id="UP000434276"/>
    </source>
</evidence>
<dbReference type="OMA" id="CSRITIG"/>
<feature type="signal peptide" evidence="1">
    <location>
        <begin position="1"/>
        <end position="25"/>
    </location>
</feature>
<accession>A0A654G9R6</accession>
<dbReference type="OrthoDB" id="1024024at2759"/>
<evidence type="ECO:0000256" key="1">
    <source>
        <dbReference type="SAM" id="SignalP"/>
    </source>
</evidence>
<dbReference type="SMR" id="A0A5S9YDG7"/>
<dbReference type="KEGG" id="ath:AT5G50423"/>
<dbReference type="Proteomes" id="UP000434276">
    <property type="component" value="Unassembled WGS sequence"/>
</dbReference>
<dbReference type="RefSeq" id="NP_001032047.1">
    <property type="nucleotide sequence ID" value="NM_001036970.2"/>
</dbReference>
<dbReference type="AlphaFoldDB" id="A0A5S9YDG7"/>
<dbReference type="EMBL" id="CACRSJ010000110">
    <property type="protein sequence ID" value="VYS69913.1"/>
    <property type="molecule type" value="Genomic_DNA"/>
</dbReference>
<dbReference type="PROSITE" id="PS51257">
    <property type="entry name" value="PROKAR_LIPOPROTEIN"/>
    <property type="match status" value="1"/>
</dbReference>
<proteinExistence type="predicted"/>
<keyword evidence="1" id="KW-0732">Signal</keyword>
<evidence type="ECO:0000313" key="2">
    <source>
        <dbReference type="EMBL" id="CAA0408896.1"/>
    </source>
</evidence>